<dbReference type="EMBL" id="JASPKY010000017">
    <property type="protein sequence ID" value="KAK9752892.1"/>
    <property type="molecule type" value="Genomic_DNA"/>
</dbReference>
<keyword evidence="1" id="KW-0812">Transmembrane</keyword>
<feature type="transmembrane region" description="Helical" evidence="1">
    <location>
        <begin position="21"/>
        <end position="39"/>
    </location>
</feature>
<reference evidence="2 3" key="1">
    <citation type="journal article" date="2024" name="BMC Genomics">
        <title>De novo assembly and annotation of Popillia japonica's genome with initial clues to its potential as an invasive pest.</title>
        <authorList>
            <person name="Cucini C."/>
            <person name="Boschi S."/>
            <person name="Funari R."/>
            <person name="Cardaioli E."/>
            <person name="Iannotti N."/>
            <person name="Marturano G."/>
            <person name="Paoli F."/>
            <person name="Bruttini M."/>
            <person name="Carapelli A."/>
            <person name="Frati F."/>
            <person name="Nardi F."/>
        </authorList>
    </citation>
    <scope>NUCLEOTIDE SEQUENCE [LARGE SCALE GENOMIC DNA]</scope>
    <source>
        <strain evidence="2">DMR45628</strain>
    </source>
</reference>
<feature type="transmembrane region" description="Helical" evidence="1">
    <location>
        <begin position="116"/>
        <end position="136"/>
    </location>
</feature>
<keyword evidence="1" id="KW-0472">Membrane</keyword>
<dbReference type="AlphaFoldDB" id="A0AAW1N4G9"/>
<dbReference type="InterPro" id="IPR011701">
    <property type="entry name" value="MFS"/>
</dbReference>
<accession>A0AAW1N4G9</accession>
<dbReference type="Gene3D" id="1.20.1250.20">
    <property type="entry name" value="MFS general substrate transporter like domains"/>
    <property type="match status" value="1"/>
</dbReference>
<evidence type="ECO:0000313" key="2">
    <source>
        <dbReference type="EMBL" id="KAK9752892.1"/>
    </source>
</evidence>
<keyword evidence="1" id="KW-1133">Transmembrane helix</keyword>
<dbReference type="InterPro" id="IPR036259">
    <property type="entry name" value="MFS_trans_sf"/>
</dbReference>
<gene>
    <name evidence="2" type="ORF">QE152_g3892</name>
</gene>
<feature type="transmembrane region" description="Helical" evidence="1">
    <location>
        <begin position="180"/>
        <end position="199"/>
    </location>
</feature>
<comment type="caution">
    <text evidence="2">The sequence shown here is derived from an EMBL/GenBank/DDBJ whole genome shotgun (WGS) entry which is preliminary data.</text>
</comment>
<feature type="transmembrane region" description="Helical" evidence="1">
    <location>
        <begin position="315"/>
        <end position="334"/>
    </location>
</feature>
<keyword evidence="3" id="KW-1185">Reference proteome</keyword>
<dbReference type="Proteomes" id="UP001458880">
    <property type="component" value="Unassembled WGS sequence"/>
</dbReference>
<dbReference type="Pfam" id="PF07690">
    <property type="entry name" value="MFS_1"/>
    <property type="match status" value="1"/>
</dbReference>
<feature type="transmembrane region" description="Helical" evidence="1">
    <location>
        <begin position="341"/>
        <end position="360"/>
    </location>
</feature>
<feature type="transmembrane region" description="Helical" evidence="1">
    <location>
        <begin position="276"/>
        <end position="303"/>
    </location>
</feature>
<feature type="transmembrane region" description="Helical" evidence="1">
    <location>
        <begin position="59"/>
        <end position="80"/>
    </location>
</feature>
<feature type="transmembrane region" description="Helical" evidence="1">
    <location>
        <begin position="433"/>
        <end position="455"/>
    </location>
</feature>
<dbReference type="InterPro" id="IPR050327">
    <property type="entry name" value="Proton-linked_MCT"/>
</dbReference>
<feature type="transmembrane region" description="Helical" evidence="1">
    <location>
        <begin position="148"/>
        <end position="168"/>
    </location>
</feature>
<organism evidence="2 3">
    <name type="scientific">Popillia japonica</name>
    <name type="common">Japanese beetle</name>
    <dbReference type="NCBI Taxonomy" id="7064"/>
    <lineage>
        <taxon>Eukaryota</taxon>
        <taxon>Metazoa</taxon>
        <taxon>Ecdysozoa</taxon>
        <taxon>Arthropoda</taxon>
        <taxon>Hexapoda</taxon>
        <taxon>Insecta</taxon>
        <taxon>Pterygota</taxon>
        <taxon>Neoptera</taxon>
        <taxon>Endopterygota</taxon>
        <taxon>Coleoptera</taxon>
        <taxon>Polyphaga</taxon>
        <taxon>Scarabaeiformia</taxon>
        <taxon>Scarabaeidae</taxon>
        <taxon>Rutelinae</taxon>
        <taxon>Popillia</taxon>
    </lineage>
</organism>
<feature type="transmembrane region" description="Helical" evidence="1">
    <location>
        <begin position="366"/>
        <end position="387"/>
    </location>
</feature>
<dbReference type="PANTHER" id="PTHR11360:SF309">
    <property type="entry name" value="MONOCARBOXYLATE TRANSPORTER 7-LIKE PROTEIN"/>
    <property type="match status" value="1"/>
</dbReference>
<evidence type="ECO:0000313" key="3">
    <source>
        <dbReference type="Proteomes" id="UP001458880"/>
    </source>
</evidence>
<feature type="transmembrane region" description="Helical" evidence="1">
    <location>
        <begin position="399"/>
        <end position="421"/>
    </location>
</feature>
<proteinExistence type="predicted"/>
<protein>
    <submittedName>
        <fullName evidence="2">Major Facilitator Superfamily</fullName>
    </submittedName>
</protein>
<sequence>MEKDYFTIQDVKTKLVPPEGGWGYAVMAGVSLIFTVTILPASLFGEVFGPFVATLGDEIGITTLTLGTFNTTLFLTGLPANHLLQKYSYRKVALLGAIFYFTGSFLVIYAQSVYQILLTFGVLQGLGFGLLLPSGFTAVHDYFEKKENLAISICQTIIAGMGMAWPVLMSYLMRTYGFRGTVAILSALTLHLVAAAVMFQPGKLHYKRVPINAVELEMYPKDRDQPTNIDTDKHLKSEALEEGSLLKESIEGGEVKDLGKWQSIVKKLDLVLFKDLSYISLAVGASMAMTSDILFISIIPVILTSYGYEDSDKTLMLTVFFVADLVGRVSLSVVNGFFTLWNRYVVLAGAIVSTIFRIAFSLNLPFWWMSIVIAVLGFLRCGIQIPYSLVFSEKYGPRFVAAFSLNMVVCGVVVFSVSILSGWVKDLTGSDNMVVHLFTLVYAACAVPWSIEISVEKLMKKKL</sequence>
<name>A0AAW1N4G9_POPJA</name>
<feature type="transmembrane region" description="Helical" evidence="1">
    <location>
        <begin position="92"/>
        <end position="110"/>
    </location>
</feature>
<dbReference type="PANTHER" id="PTHR11360">
    <property type="entry name" value="MONOCARBOXYLATE TRANSPORTER"/>
    <property type="match status" value="1"/>
</dbReference>
<dbReference type="SUPFAM" id="SSF103473">
    <property type="entry name" value="MFS general substrate transporter"/>
    <property type="match status" value="1"/>
</dbReference>
<evidence type="ECO:0000256" key="1">
    <source>
        <dbReference type="SAM" id="Phobius"/>
    </source>
</evidence>
<dbReference type="GO" id="GO:0008028">
    <property type="term" value="F:monocarboxylic acid transmembrane transporter activity"/>
    <property type="evidence" value="ECO:0007669"/>
    <property type="project" value="TreeGrafter"/>
</dbReference>